<dbReference type="InterPro" id="IPR001036">
    <property type="entry name" value="Acrflvin-R"/>
</dbReference>
<dbReference type="GO" id="GO:0042910">
    <property type="term" value="F:xenobiotic transmembrane transporter activity"/>
    <property type="evidence" value="ECO:0007669"/>
    <property type="project" value="TreeGrafter"/>
</dbReference>
<dbReference type="Gene3D" id="3.30.70.1430">
    <property type="entry name" value="Multidrug efflux transporter AcrB pore domain"/>
    <property type="match status" value="2"/>
</dbReference>
<dbReference type="InterPro" id="IPR027463">
    <property type="entry name" value="AcrB_DN_DC_subdom"/>
</dbReference>
<reference evidence="2 3" key="1">
    <citation type="journal article" date="2019" name="ISME J.">
        <title>Candidatus Macondimonas diazotrophica, a novel gammaproteobacterial genus dominating crude-oil-contaminated coastal sediments.</title>
        <authorList>
            <person name="Karthikeyan S."/>
            <person name="Konstantinidis K."/>
        </authorList>
    </citation>
    <scope>NUCLEOTIDE SEQUENCE [LARGE SCALE GENOMIC DNA]</scope>
    <source>
        <strain evidence="2 3">KTK01</strain>
    </source>
</reference>
<comment type="caution">
    <text evidence="2">The sequence shown here is derived from an EMBL/GenBank/DDBJ whole genome shotgun (WGS) entry which is preliminary data.</text>
</comment>
<dbReference type="SUPFAM" id="SSF82714">
    <property type="entry name" value="Multidrug efflux transporter AcrB TolC docking domain, DN and DC subdomains"/>
    <property type="match status" value="2"/>
</dbReference>
<feature type="transmembrane region" description="Helical" evidence="1">
    <location>
        <begin position="356"/>
        <end position="375"/>
    </location>
</feature>
<dbReference type="EMBL" id="SRIO01000003">
    <property type="protein sequence ID" value="TFZ83540.1"/>
    <property type="molecule type" value="Genomic_DNA"/>
</dbReference>
<keyword evidence="1" id="KW-1133">Transmembrane helix</keyword>
<name>A0A4Z0FAQ0_9GAMM</name>
<dbReference type="GO" id="GO:0005886">
    <property type="term" value="C:plasma membrane"/>
    <property type="evidence" value="ECO:0007669"/>
    <property type="project" value="TreeGrafter"/>
</dbReference>
<feature type="transmembrane region" description="Helical" evidence="1">
    <location>
        <begin position="428"/>
        <end position="448"/>
    </location>
</feature>
<organism evidence="2 3">
    <name type="scientific">Candidatus Macondimonas diazotrophica</name>
    <dbReference type="NCBI Taxonomy" id="2305248"/>
    <lineage>
        <taxon>Bacteria</taxon>
        <taxon>Pseudomonadati</taxon>
        <taxon>Pseudomonadota</taxon>
        <taxon>Gammaproteobacteria</taxon>
        <taxon>Chromatiales</taxon>
        <taxon>Ectothiorhodospiraceae</taxon>
        <taxon>Candidatus Macondimonas</taxon>
    </lineage>
</organism>
<feature type="transmembrane region" description="Helical" evidence="1">
    <location>
        <begin position="857"/>
        <end position="876"/>
    </location>
</feature>
<evidence type="ECO:0000313" key="3">
    <source>
        <dbReference type="Proteomes" id="UP000297890"/>
    </source>
</evidence>
<dbReference type="Gene3D" id="3.30.70.1440">
    <property type="entry name" value="Multidrug efflux transporter AcrB pore domain"/>
    <property type="match status" value="1"/>
</dbReference>
<accession>A0A4Z0FAQ0</accession>
<keyword evidence="1" id="KW-0472">Membrane</keyword>
<feature type="transmembrane region" description="Helical" evidence="1">
    <location>
        <begin position="883"/>
        <end position="903"/>
    </location>
</feature>
<dbReference type="Gene3D" id="3.30.2090.10">
    <property type="entry name" value="Multidrug efflux transporter AcrB TolC docking domain, DN and DC subdomains"/>
    <property type="match status" value="2"/>
</dbReference>
<dbReference type="AlphaFoldDB" id="A0A4Z0FAQ0"/>
<keyword evidence="3" id="KW-1185">Reference proteome</keyword>
<dbReference type="SUPFAM" id="SSF82693">
    <property type="entry name" value="Multidrug efflux transporter AcrB pore domain, PN1, PN2, PC1 and PC2 subdomains"/>
    <property type="match status" value="3"/>
</dbReference>
<feature type="transmembrane region" description="Helical" evidence="1">
    <location>
        <begin position="909"/>
        <end position="930"/>
    </location>
</feature>
<dbReference type="OrthoDB" id="9758297at2"/>
<dbReference type="Pfam" id="PF00873">
    <property type="entry name" value="ACR_tran"/>
    <property type="match status" value="1"/>
</dbReference>
<dbReference type="PANTHER" id="PTHR32063">
    <property type="match status" value="1"/>
</dbReference>
<feature type="transmembrane region" description="Helical" evidence="1">
    <location>
        <begin position="959"/>
        <end position="978"/>
    </location>
</feature>
<keyword evidence="1" id="KW-0812">Transmembrane</keyword>
<feature type="transmembrane region" description="Helical" evidence="1">
    <location>
        <begin position="529"/>
        <end position="548"/>
    </location>
</feature>
<dbReference type="Proteomes" id="UP000297890">
    <property type="component" value="Unassembled WGS sequence"/>
</dbReference>
<feature type="transmembrane region" description="Helical" evidence="1">
    <location>
        <begin position="387"/>
        <end position="407"/>
    </location>
</feature>
<dbReference type="SUPFAM" id="SSF82866">
    <property type="entry name" value="Multidrug efflux transporter AcrB transmembrane domain"/>
    <property type="match status" value="2"/>
</dbReference>
<feature type="transmembrane region" description="Helical" evidence="1">
    <location>
        <begin position="460"/>
        <end position="483"/>
    </location>
</feature>
<sequence>MNMPRFTVTHPVFTSMVMLIMVILGSFTLMRTNIDLMPELSLPTLTVITTYENASPEEIEELITKPIEEILAAIPGVETLSSTSREGQSVIRVSFIWGTDLDGAANDIRDGFGRIREFMPADADEPIMLKFDTNAFPVMILGIGSNLDALTLRKLIDDQIKFRLERLKGVAAINIWGGLEREIQVQIYPDKIRALRLSLDEVVQALRTANVTLPAGSIDRGNANIRIRIPGRFDNLDEIRGTLIANRGGPIYLHQIADVVDTTAKIDRKALVNGVPGVQLMVRKQSGYNTVEVTNRVEAEMEKIRRDFPQLSFVTVVNTGQYIQRAIDNLTTSLFGGAFLAFAILLFFLRNARAALLVATAMPISVLVAFVLIYFSGFTINMMTLGGLALGVGMMVDNAIVVLENIARKREEEGLDPQNAAIEGAQQIALAIAGGTFTTMVVFLPLIFAEGIAGEMFGQLGWVVSFSLIASLLVALTFTPMLASRLLSRQINLGNQVHGLAERIGRLIAQAETRYKRALDPCVRHPGRTLTATALLVLLSFALIPLIGTEFMPPSDESEVRVEFEMRPGTRLDVVEEKIQEISQIVRDNVPELKHMVVAVGPTLFKPEATSTAEMTAALIPVVERKRSSHEIADDLRVALADYPGGVLRSRAPQDVMLQMIGGGEALQVEIRGPDLDRLNDLADQIADAVETVPNVTDVRRADREGVPQVELHVDRAKTADLGVSVAQIARTLEIALGGTIASRYAESGDESNIVVKLKDATLLTVDEILDLNILNPLGQQITLRNLVNTEAKLGPIRILRNDQQRAIQIGANISGSDLGTVVSNVRKAIAGVPIPAGYQVLFVGEYEELRAAFKDLITVMILAIILVYIIMAMLYESLRDPLIVMFSVPLALIGVNLMLLLTGTTYNIVSLIGSIILIGVVVNNAILLVDQANHLRYDRQFALHDALLEAGRTRLRPILMTALTTMLALVPLAVAQGEGAQIQQSMSRALIGGLISSTFITLFVVPVIYTLFHRKDAAR</sequence>
<dbReference type="PRINTS" id="PR00702">
    <property type="entry name" value="ACRIFLAVINRP"/>
</dbReference>
<protein>
    <submittedName>
        <fullName evidence="2">Efflux RND transporter permease subunit</fullName>
    </submittedName>
</protein>
<feature type="transmembrane region" description="Helical" evidence="1">
    <location>
        <begin position="12"/>
        <end position="30"/>
    </location>
</feature>
<evidence type="ECO:0000313" key="2">
    <source>
        <dbReference type="EMBL" id="TFZ83540.1"/>
    </source>
</evidence>
<dbReference type="RefSeq" id="WP_135280957.1">
    <property type="nucleotide sequence ID" value="NZ_SRIO01000003.1"/>
</dbReference>
<feature type="transmembrane region" description="Helical" evidence="1">
    <location>
        <begin position="990"/>
        <end position="1013"/>
    </location>
</feature>
<feature type="transmembrane region" description="Helical" evidence="1">
    <location>
        <begin position="330"/>
        <end position="349"/>
    </location>
</feature>
<gene>
    <name evidence="2" type="ORF">E4680_03310</name>
</gene>
<proteinExistence type="predicted"/>
<dbReference type="Gene3D" id="1.20.1640.10">
    <property type="entry name" value="Multidrug efflux transporter AcrB transmembrane domain"/>
    <property type="match status" value="2"/>
</dbReference>
<dbReference type="Gene3D" id="3.30.70.1320">
    <property type="entry name" value="Multidrug efflux transporter AcrB pore domain like"/>
    <property type="match status" value="1"/>
</dbReference>
<evidence type="ECO:0000256" key="1">
    <source>
        <dbReference type="SAM" id="Phobius"/>
    </source>
</evidence>
<dbReference type="PANTHER" id="PTHR32063:SF0">
    <property type="entry name" value="SWARMING MOTILITY PROTEIN SWRC"/>
    <property type="match status" value="1"/>
</dbReference>